<dbReference type="AlphaFoldDB" id="A0A9D4GQE1"/>
<sequence length="56" mass="6435">MTRLRRLMSSSTISFPIKYNFYKPLEVSIHPTVPRRVLGASGGHRTQDTGLRTQYL</sequence>
<feature type="region of interest" description="Disordered" evidence="1">
    <location>
        <begin position="36"/>
        <end position="56"/>
    </location>
</feature>
<proteinExistence type="predicted"/>
<evidence type="ECO:0000256" key="1">
    <source>
        <dbReference type="SAM" id="MobiDB-lite"/>
    </source>
</evidence>
<dbReference type="EMBL" id="JAIWYP010000005">
    <property type="protein sequence ID" value="KAH3819495.1"/>
    <property type="molecule type" value="Genomic_DNA"/>
</dbReference>
<evidence type="ECO:0000313" key="2">
    <source>
        <dbReference type="EMBL" id="KAH3819495.1"/>
    </source>
</evidence>
<reference evidence="2" key="2">
    <citation type="submission" date="2020-11" db="EMBL/GenBank/DDBJ databases">
        <authorList>
            <person name="McCartney M.A."/>
            <person name="Auch B."/>
            <person name="Kono T."/>
            <person name="Mallez S."/>
            <person name="Becker A."/>
            <person name="Gohl D.M."/>
            <person name="Silverstein K.A.T."/>
            <person name="Koren S."/>
            <person name="Bechman K.B."/>
            <person name="Herman A."/>
            <person name="Abrahante J.E."/>
            <person name="Garbe J."/>
        </authorList>
    </citation>
    <scope>NUCLEOTIDE SEQUENCE</scope>
    <source>
        <strain evidence="2">Duluth1</strain>
        <tissue evidence="2">Whole animal</tissue>
    </source>
</reference>
<reference evidence="2" key="1">
    <citation type="journal article" date="2019" name="bioRxiv">
        <title>The Genome of the Zebra Mussel, Dreissena polymorpha: A Resource for Invasive Species Research.</title>
        <authorList>
            <person name="McCartney M.A."/>
            <person name="Auch B."/>
            <person name="Kono T."/>
            <person name="Mallez S."/>
            <person name="Zhang Y."/>
            <person name="Obille A."/>
            <person name="Becker A."/>
            <person name="Abrahante J.E."/>
            <person name="Garbe J."/>
            <person name="Badalamenti J.P."/>
            <person name="Herman A."/>
            <person name="Mangelson H."/>
            <person name="Liachko I."/>
            <person name="Sullivan S."/>
            <person name="Sone E.D."/>
            <person name="Koren S."/>
            <person name="Silverstein K.A.T."/>
            <person name="Beckman K.B."/>
            <person name="Gohl D.M."/>
        </authorList>
    </citation>
    <scope>NUCLEOTIDE SEQUENCE</scope>
    <source>
        <strain evidence="2">Duluth1</strain>
        <tissue evidence="2">Whole animal</tissue>
    </source>
</reference>
<evidence type="ECO:0000313" key="3">
    <source>
        <dbReference type="Proteomes" id="UP000828390"/>
    </source>
</evidence>
<comment type="caution">
    <text evidence="2">The sequence shown here is derived from an EMBL/GenBank/DDBJ whole genome shotgun (WGS) entry which is preliminary data.</text>
</comment>
<name>A0A9D4GQE1_DREPO</name>
<gene>
    <name evidence="2" type="ORF">DPMN_121232</name>
</gene>
<keyword evidence="3" id="KW-1185">Reference proteome</keyword>
<dbReference type="Proteomes" id="UP000828390">
    <property type="component" value="Unassembled WGS sequence"/>
</dbReference>
<protein>
    <submittedName>
        <fullName evidence="2">Uncharacterized protein</fullName>
    </submittedName>
</protein>
<accession>A0A9D4GQE1</accession>
<organism evidence="2 3">
    <name type="scientific">Dreissena polymorpha</name>
    <name type="common">Zebra mussel</name>
    <name type="synonym">Mytilus polymorpha</name>
    <dbReference type="NCBI Taxonomy" id="45954"/>
    <lineage>
        <taxon>Eukaryota</taxon>
        <taxon>Metazoa</taxon>
        <taxon>Spiralia</taxon>
        <taxon>Lophotrochozoa</taxon>
        <taxon>Mollusca</taxon>
        <taxon>Bivalvia</taxon>
        <taxon>Autobranchia</taxon>
        <taxon>Heteroconchia</taxon>
        <taxon>Euheterodonta</taxon>
        <taxon>Imparidentia</taxon>
        <taxon>Neoheterodontei</taxon>
        <taxon>Myida</taxon>
        <taxon>Dreissenoidea</taxon>
        <taxon>Dreissenidae</taxon>
        <taxon>Dreissena</taxon>
    </lineage>
</organism>